<sequence length="173" mass="18978">MKYSYYPGCTSSTTGVEYGLSTEAVCEALGIELIELEDWNCCGASSAHALNHELAVALPGRNVAQAQAAGLDIAIPCPACYQHCLAADKRFQEDEAWRAEMEEVLSFEYTAQARPRALLEIIGCDLDSEEIAARVNKPLEGLKPVSYYGCVLVRPPELTGWDDPEHPVIMDRL</sequence>
<protein>
    <recommendedName>
        <fullName evidence="2">Cysteine-rich domain-containing protein</fullName>
    </recommendedName>
</protein>
<keyword evidence="1" id="KW-0560">Oxidoreductase</keyword>
<comment type="caution">
    <text evidence="3">The sequence shown here is derived from an EMBL/GenBank/DDBJ whole genome shotgun (WGS) entry which is preliminary data.</text>
</comment>
<dbReference type="Pfam" id="PF02754">
    <property type="entry name" value="CCG"/>
    <property type="match status" value="1"/>
</dbReference>
<dbReference type="InterPro" id="IPR004017">
    <property type="entry name" value="Cys_rich_dom"/>
</dbReference>
<dbReference type="EMBL" id="BARS01035688">
    <property type="protein sequence ID" value="GAG21390.1"/>
    <property type="molecule type" value="Genomic_DNA"/>
</dbReference>
<dbReference type="PANTHER" id="PTHR42947">
    <property type="entry name" value="COB--COM HETERODISULFIDE REDUCTASE SUBUNIT B 1"/>
    <property type="match status" value="1"/>
</dbReference>
<organism evidence="3">
    <name type="scientific">marine sediment metagenome</name>
    <dbReference type="NCBI Taxonomy" id="412755"/>
    <lineage>
        <taxon>unclassified sequences</taxon>
        <taxon>metagenomes</taxon>
        <taxon>ecological metagenomes</taxon>
    </lineage>
</organism>
<feature type="non-terminal residue" evidence="3">
    <location>
        <position position="173"/>
    </location>
</feature>
<dbReference type="AlphaFoldDB" id="X0VT29"/>
<gene>
    <name evidence="3" type="ORF">S01H1_54958</name>
</gene>
<feature type="domain" description="Cysteine-rich" evidence="2">
    <location>
        <begin position="4"/>
        <end position="82"/>
    </location>
</feature>
<dbReference type="InterPro" id="IPR051278">
    <property type="entry name" value="HdrB/HdrD_reductase"/>
</dbReference>
<evidence type="ECO:0000256" key="1">
    <source>
        <dbReference type="ARBA" id="ARBA00023002"/>
    </source>
</evidence>
<proteinExistence type="predicted"/>
<dbReference type="GO" id="GO:0016491">
    <property type="term" value="F:oxidoreductase activity"/>
    <property type="evidence" value="ECO:0007669"/>
    <property type="project" value="UniProtKB-KW"/>
</dbReference>
<dbReference type="PANTHER" id="PTHR42947:SF1">
    <property type="entry name" value="COB--COM HETERODISULFIDE REDUCTASE SUBUNIT B 1"/>
    <property type="match status" value="1"/>
</dbReference>
<accession>X0VT29</accession>
<evidence type="ECO:0000259" key="2">
    <source>
        <dbReference type="Pfam" id="PF02754"/>
    </source>
</evidence>
<reference evidence="3" key="1">
    <citation type="journal article" date="2014" name="Front. Microbiol.">
        <title>High frequency of phylogenetically diverse reductive dehalogenase-homologous genes in deep subseafloor sedimentary metagenomes.</title>
        <authorList>
            <person name="Kawai M."/>
            <person name="Futagami T."/>
            <person name="Toyoda A."/>
            <person name="Takaki Y."/>
            <person name="Nishi S."/>
            <person name="Hori S."/>
            <person name="Arai W."/>
            <person name="Tsubouchi T."/>
            <person name="Morono Y."/>
            <person name="Uchiyama I."/>
            <person name="Ito T."/>
            <person name="Fujiyama A."/>
            <person name="Inagaki F."/>
            <person name="Takami H."/>
        </authorList>
    </citation>
    <scope>NUCLEOTIDE SEQUENCE</scope>
    <source>
        <strain evidence="3">Expedition CK06-06</strain>
    </source>
</reference>
<dbReference type="Gene3D" id="1.20.1050.140">
    <property type="match status" value="1"/>
</dbReference>
<evidence type="ECO:0000313" key="3">
    <source>
        <dbReference type="EMBL" id="GAG21390.1"/>
    </source>
</evidence>
<name>X0VT29_9ZZZZ</name>